<gene>
    <name evidence="3" type="ORF">SAMN02745977_00700</name>
</gene>
<dbReference type="Pfam" id="PF18421">
    <property type="entry name" value="Peptidase_M23_N"/>
    <property type="match status" value="1"/>
</dbReference>
<evidence type="ECO:0000259" key="1">
    <source>
        <dbReference type="Pfam" id="PF01551"/>
    </source>
</evidence>
<name>A0A1H8EI83_9BURK</name>
<dbReference type="STRING" id="1121117.SAMN02745977_00700"/>
<dbReference type="PROSITE" id="PS51318">
    <property type="entry name" value="TAT"/>
    <property type="match status" value="1"/>
</dbReference>
<dbReference type="EMBL" id="FOCW01000001">
    <property type="protein sequence ID" value="SEN19100.1"/>
    <property type="molecule type" value="Genomic_DNA"/>
</dbReference>
<evidence type="ECO:0000259" key="2">
    <source>
        <dbReference type="Pfam" id="PF18421"/>
    </source>
</evidence>
<dbReference type="InterPro" id="IPR016047">
    <property type="entry name" value="M23ase_b-sheet_dom"/>
</dbReference>
<dbReference type="InterPro" id="IPR050570">
    <property type="entry name" value="Cell_wall_metabolism_enzyme"/>
</dbReference>
<dbReference type="InterPro" id="IPR040487">
    <property type="entry name" value="Peptidase_M23_N"/>
</dbReference>
<accession>A0A1H8EI83</accession>
<evidence type="ECO:0000313" key="4">
    <source>
        <dbReference type="Proteomes" id="UP000199531"/>
    </source>
</evidence>
<dbReference type="InterPro" id="IPR006311">
    <property type="entry name" value="TAT_signal"/>
</dbReference>
<dbReference type="RefSeq" id="WP_234969962.1">
    <property type="nucleotide sequence ID" value="NZ_FOCW01000001.1"/>
</dbReference>
<dbReference type="CDD" id="cd12797">
    <property type="entry name" value="M23_peptidase"/>
    <property type="match status" value="1"/>
</dbReference>
<sequence length="304" mass="32027">MTFASTSPYSRTIAPAAEQADSMPLLPRRVLLQALLATGALASAPAGMAMPPLPQLPRSEAVPGGVAIVPLGAIQGDPRVTTENGTPVLLSTDARGMVAVVGIPLSAQPGEARLTLRDGNGTRTIAYAIAPKTYAEQHLKVSPKVVDLSPEDTARYQREAAHQAKVKQRFSPETAFSLRLQQPTAGRLSNSFGKRRVFNGQPRAPHSGADIPAPTGQAVMSPADGTVIDTGDYFFNGNTVWIDHGQGLLSMLCHLSRIDVQPGQKVKRGDTVGAVGATGRVTGPHLHWSVLLNQASVDPGLFLE</sequence>
<dbReference type="Pfam" id="PF01551">
    <property type="entry name" value="Peptidase_M23"/>
    <property type="match status" value="1"/>
</dbReference>
<dbReference type="Gene3D" id="2.60.40.1590">
    <property type="entry name" value="Peptidoglycan hydrolase domains"/>
    <property type="match status" value="1"/>
</dbReference>
<keyword evidence="4" id="KW-1185">Reference proteome</keyword>
<dbReference type="AlphaFoldDB" id="A0A1H8EI83"/>
<dbReference type="PANTHER" id="PTHR21666:SF285">
    <property type="entry name" value="M23 FAMILY METALLOPEPTIDASE"/>
    <property type="match status" value="1"/>
</dbReference>
<feature type="domain" description="M23ase beta-sheet core" evidence="1">
    <location>
        <begin position="205"/>
        <end position="299"/>
    </location>
</feature>
<dbReference type="Proteomes" id="UP000199531">
    <property type="component" value="Unassembled WGS sequence"/>
</dbReference>
<organism evidence="3 4">
    <name type="scientific">Brachymonas denitrificans DSM 15123</name>
    <dbReference type="NCBI Taxonomy" id="1121117"/>
    <lineage>
        <taxon>Bacteria</taxon>
        <taxon>Pseudomonadati</taxon>
        <taxon>Pseudomonadota</taxon>
        <taxon>Betaproteobacteria</taxon>
        <taxon>Burkholderiales</taxon>
        <taxon>Comamonadaceae</taxon>
        <taxon>Brachymonas</taxon>
    </lineage>
</organism>
<proteinExistence type="predicted"/>
<feature type="domain" description="Peptidase family M23 N-terminal" evidence="2">
    <location>
        <begin position="60"/>
        <end position="132"/>
    </location>
</feature>
<protein>
    <submittedName>
        <fullName evidence="3">Peptidase family M23</fullName>
    </submittedName>
</protein>
<reference evidence="3 4" key="1">
    <citation type="submission" date="2016-10" db="EMBL/GenBank/DDBJ databases">
        <authorList>
            <person name="de Groot N.N."/>
        </authorList>
    </citation>
    <scope>NUCLEOTIDE SEQUENCE [LARGE SCALE GENOMIC DNA]</scope>
    <source>
        <strain evidence="3 4">DSM 15123</strain>
    </source>
</reference>
<dbReference type="PANTHER" id="PTHR21666">
    <property type="entry name" value="PEPTIDASE-RELATED"/>
    <property type="match status" value="1"/>
</dbReference>
<dbReference type="SUPFAM" id="SSF51261">
    <property type="entry name" value="Duplicated hybrid motif"/>
    <property type="match status" value="1"/>
</dbReference>
<dbReference type="GO" id="GO:0004222">
    <property type="term" value="F:metalloendopeptidase activity"/>
    <property type="evidence" value="ECO:0007669"/>
    <property type="project" value="TreeGrafter"/>
</dbReference>
<dbReference type="Gene3D" id="2.70.70.10">
    <property type="entry name" value="Glucose Permease (Domain IIA)"/>
    <property type="match status" value="1"/>
</dbReference>
<dbReference type="InterPro" id="IPR011055">
    <property type="entry name" value="Dup_hybrid_motif"/>
</dbReference>
<evidence type="ECO:0000313" key="3">
    <source>
        <dbReference type="EMBL" id="SEN19100.1"/>
    </source>
</evidence>
<dbReference type="FunFam" id="2.70.70.10:FF:000019">
    <property type="entry name" value="M23 family peptidase"/>
    <property type="match status" value="1"/>
</dbReference>